<gene>
    <name evidence="2" type="ORF">QVO10_08900</name>
</gene>
<feature type="coiled-coil region" evidence="1">
    <location>
        <begin position="452"/>
        <end position="493"/>
    </location>
</feature>
<dbReference type="Proteomes" id="UP001167871">
    <property type="component" value="Unassembled WGS sequence"/>
</dbReference>
<sequence length="713" mass="81695">MDNNRIYQKIYDIASQLLKENAVYTRADLAYELQDFGIKADSFEIGMLVWKAYKYFNDNEAIRHSFYDNEKKDPLVDEYRTDYLIETNDNTSLFPLLQQKLAKGNQALNQLENTVTQTLREQAVSGSISTLNTLTGTQGIVKVKNEATAVFNLYSELVGNYDDAKHQIQAVTTDFVKLRGQICDTYRQYALVLTDAFGDSIKTVSPELFDFDSIEWLDVHGMLQNVKLDYDKINEKCSTLMSSITDSFAQSLKTASQSYKAAGSKQIGLVLAGLNMVSHYIDAGQKTAELKQDLLTLKNSVKHDVTLIKGDMGRLFVIYKTLNDLYIPQAEAFCRFSKQILSGEWQQLTQALYADTDIQSLKEERDEALESYKTLEREMTDEQLNIDYYTTRIEECRQLLDGMQTQYQQAQASKPEKPFFLTNLLTLGSAKQKYNRNIYDWNQACAPVISQYEEMQTDMKLDSDELEQLQQHLNENKRTHQLLKEKLHRLNREIMNNINVSPALQMKLLPHLESMVKLLRIAREIANSKLDNKLVKTVSITRQNTELPQELKQNLQLFADTLREHASIDYETAKNSFYAVSDEYPTDSRQSTSDGNVTEADFAQLSDAENTAIQNTVNLLESWSRLKAMQEQSAIAHQAYDKELEKLQEAFRNNLADIDNRGVILRESLKKINTATSEEELKKGLLSLAQKEGESFSKEEWNEFLNGTKTIEL</sequence>
<protein>
    <submittedName>
        <fullName evidence="2">Uncharacterized protein</fullName>
    </submittedName>
</protein>
<keyword evidence="3" id="KW-1185">Reference proteome</keyword>
<dbReference type="RefSeq" id="WP_301639812.1">
    <property type="nucleotide sequence ID" value="NZ_JAUEII010000017.1"/>
</dbReference>
<reference evidence="2" key="1">
    <citation type="submission" date="2023-06" db="EMBL/GenBank/DDBJ databases">
        <authorList>
            <person name="Zeman M."/>
            <person name="Kubasova T."/>
            <person name="Jahodarova E."/>
            <person name="Nykrynova M."/>
            <person name="Rychlik I."/>
        </authorList>
    </citation>
    <scope>NUCLEOTIDE SEQUENCE</scope>
    <source>
        <strain evidence="2">84_SSukc20</strain>
    </source>
</reference>
<organism evidence="2 3">
    <name type="scientific">Bacteroides gallinaceum</name>
    <dbReference type="NCBI Taxonomy" id="1462571"/>
    <lineage>
        <taxon>Bacteria</taxon>
        <taxon>Pseudomonadati</taxon>
        <taxon>Bacteroidota</taxon>
        <taxon>Bacteroidia</taxon>
        <taxon>Bacteroidales</taxon>
        <taxon>Bacteroidaceae</taxon>
        <taxon>Bacteroides</taxon>
    </lineage>
</organism>
<name>A0ABT7X6J0_9BACE</name>
<proteinExistence type="predicted"/>
<evidence type="ECO:0000313" key="2">
    <source>
        <dbReference type="EMBL" id="MDN0049503.1"/>
    </source>
</evidence>
<evidence type="ECO:0000313" key="3">
    <source>
        <dbReference type="Proteomes" id="UP001167871"/>
    </source>
</evidence>
<feature type="coiled-coil region" evidence="1">
    <location>
        <begin position="358"/>
        <end position="413"/>
    </location>
</feature>
<accession>A0ABT7X6J0</accession>
<reference evidence="2" key="2">
    <citation type="submission" date="2024-05" db="EMBL/GenBank/DDBJ databases">
        <title>Identification and characterization of horizontal gene transfer across gut microbiota members of farm animals based on homology search.</title>
        <authorList>
            <person name="Schwarzerova J."/>
            <person name="Nykrynova M."/>
            <person name="Jureckova K."/>
            <person name="Cejkova D."/>
            <person name="Rychlik I."/>
        </authorList>
    </citation>
    <scope>NUCLEOTIDE SEQUENCE</scope>
    <source>
        <strain evidence="2">84_SSukc20</strain>
    </source>
</reference>
<keyword evidence="1" id="KW-0175">Coiled coil</keyword>
<comment type="caution">
    <text evidence="2">The sequence shown here is derived from an EMBL/GenBank/DDBJ whole genome shotgun (WGS) entry which is preliminary data.</text>
</comment>
<dbReference type="EMBL" id="JAUEII010000017">
    <property type="protein sequence ID" value="MDN0049503.1"/>
    <property type="molecule type" value="Genomic_DNA"/>
</dbReference>
<evidence type="ECO:0000256" key="1">
    <source>
        <dbReference type="SAM" id="Coils"/>
    </source>
</evidence>